<dbReference type="Proteomes" id="UP000217676">
    <property type="component" value="Chromosome"/>
</dbReference>
<dbReference type="KEGG" id="slau:SLA_0343"/>
<keyword evidence="2" id="KW-1185">Reference proteome</keyword>
<gene>
    <name evidence="1" type="ORF">SLA_0343</name>
</gene>
<evidence type="ECO:0000313" key="2">
    <source>
        <dbReference type="Proteomes" id="UP000217676"/>
    </source>
</evidence>
<protein>
    <submittedName>
        <fullName evidence="1">Uncharacterized protein</fullName>
    </submittedName>
</protein>
<dbReference type="RefSeq" id="WP_359877995.1">
    <property type="nucleotide sequence ID" value="NZ_JBEYHT010000026.1"/>
</dbReference>
<proteinExistence type="predicted"/>
<evidence type="ECO:0000313" key="1">
    <source>
        <dbReference type="EMBL" id="BAU81298.1"/>
    </source>
</evidence>
<organism evidence="1 2">
    <name type="scientific">Streptomyces laurentii</name>
    <dbReference type="NCBI Taxonomy" id="39478"/>
    <lineage>
        <taxon>Bacteria</taxon>
        <taxon>Bacillati</taxon>
        <taxon>Actinomycetota</taxon>
        <taxon>Actinomycetes</taxon>
        <taxon>Kitasatosporales</taxon>
        <taxon>Streptomycetaceae</taxon>
        <taxon>Streptomyces</taxon>
    </lineage>
</organism>
<sequence>MSTYRFDNVEIHGGRQQFGDGTVSVTADSLEAALLIAGVLVGRVVAEQPDQTREAEALRDELATTASPQALDGSRVRSWLATISTGATTGGAVVVLLEELKRLLGL</sequence>
<dbReference type="EMBL" id="AP017424">
    <property type="protein sequence ID" value="BAU81298.1"/>
    <property type="molecule type" value="Genomic_DNA"/>
</dbReference>
<reference evidence="1 2" key="1">
    <citation type="journal article" date="2016" name="Genome Announc.">
        <title>Complete Genome Sequence of Thiostrepton-Producing Streptomyces laurentii ATCC 31255.</title>
        <authorList>
            <person name="Doi K."/>
            <person name="Fujino Y."/>
            <person name="Nagayoshi Y."/>
            <person name="Ohshima T."/>
            <person name="Ogata S."/>
        </authorList>
    </citation>
    <scope>NUCLEOTIDE SEQUENCE [LARGE SCALE GENOMIC DNA]</scope>
    <source>
        <strain evidence="1 2">ATCC 31255</strain>
    </source>
</reference>
<accession>A0A170RYL6</accession>
<dbReference type="AlphaFoldDB" id="A0A170RYL6"/>
<name>A0A170RYL6_STRLU</name>